<evidence type="ECO:0000313" key="1">
    <source>
        <dbReference type="EMBL" id="KAJ8649836.1"/>
    </source>
</evidence>
<reference evidence="1 2" key="1">
    <citation type="journal article" date="2022" name="Hortic Res">
        <title>A haplotype resolved chromosomal level avocado genome allows analysis of novel avocado genes.</title>
        <authorList>
            <person name="Nath O."/>
            <person name="Fletcher S.J."/>
            <person name="Hayward A."/>
            <person name="Shaw L.M."/>
            <person name="Masouleh A.K."/>
            <person name="Furtado A."/>
            <person name="Henry R.J."/>
            <person name="Mitter N."/>
        </authorList>
    </citation>
    <scope>NUCLEOTIDE SEQUENCE [LARGE SCALE GENOMIC DNA]</scope>
    <source>
        <strain evidence="2">cv. Hass</strain>
    </source>
</reference>
<proteinExistence type="predicted"/>
<protein>
    <submittedName>
        <fullName evidence="1">Uncharacterized protein</fullName>
    </submittedName>
</protein>
<keyword evidence="2" id="KW-1185">Reference proteome</keyword>
<dbReference type="Proteomes" id="UP001234297">
    <property type="component" value="Chromosome 1"/>
</dbReference>
<organism evidence="1 2">
    <name type="scientific">Persea americana</name>
    <name type="common">Avocado</name>
    <dbReference type="NCBI Taxonomy" id="3435"/>
    <lineage>
        <taxon>Eukaryota</taxon>
        <taxon>Viridiplantae</taxon>
        <taxon>Streptophyta</taxon>
        <taxon>Embryophyta</taxon>
        <taxon>Tracheophyta</taxon>
        <taxon>Spermatophyta</taxon>
        <taxon>Magnoliopsida</taxon>
        <taxon>Magnoliidae</taxon>
        <taxon>Laurales</taxon>
        <taxon>Lauraceae</taxon>
        <taxon>Persea</taxon>
    </lineage>
</organism>
<comment type="caution">
    <text evidence="1">The sequence shown here is derived from an EMBL/GenBank/DDBJ whole genome shotgun (WGS) entry which is preliminary data.</text>
</comment>
<evidence type="ECO:0000313" key="2">
    <source>
        <dbReference type="Proteomes" id="UP001234297"/>
    </source>
</evidence>
<accession>A0ACC2MWR4</accession>
<gene>
    <name evidence="1" type="ORF">MRB53_002859</name>
</gene>
<name>A0ACC2MWR4_PERAE</name>
<sequence length="309" mass="35752">MKYSNYEQDLLSIDYVQETGNDTAAVGLTSILLRPTHPTTALLFLGSFLFFLLQFRSEKHKDQKSPPLPLGPKPWPIVENLTELVMNKPAFRWILRLMKEMNTEIACIKLDNVHVIPVTCPEIGCEFLKKEDAIFASRPLTMGSKYISRRFLSVATAPLGDQWKRMRRVVTSEVLNPTRLRWLVNRRVEEADNLVRYLYNQCRSSRDGDGAVVNVRIAARQYSGNVIRKMMFNQRLDLDGHEKIMKKAVEVIDKYHEPIIDERIRKWKSGEDGRVRKEPEDLLDILISVQDTDWKPLLTLEEIKAEAVV</sequence>
<dbReference type="EMBL" id="CM056809">
    <property type="protein sequence ID" value="KAJ8649836.1"/>
    <property type="molecule type" value="Genomic_DNA"/>
</dbReference>